<evidence type="ECO:0000313" key="6">
    <source>
        <dbReference type="EMBL" id="QDY70916.1"/>
    </source>
</evidence>
<keyword evidence="7" id="KW-1185">Reference proteome</keyword>
<evidence type="ECO:0000259" key="4">
    <source>
        <dbReference type="Pfam" id="PF14331"/>
    </source>
</evidence>
<dbReference type="KEGG" id="lit:FPZ52_14545"/>
<dbReference type="InterPro" id="IPR027417">
    <property type="entry name" value="P-loop_NTPase"/>
</dbReference>
<evidence type="ECO:0000256" key="1">
    <source>
        <dbReference type="SAM" id="Phobius"/>
    </source>
</evidence>
<evidence type="ECO:0000259" key="5">
    <source>
        <dbReference type="Pfam" id="PF21070"/>
    </source>
</evidence>
<organism evidence="6 7">
    <name type="scientific">Qingshengfaniella alkalisoli</name>
    <dbReference type="NCBI Taxonomy" id="2599296"/>
    <lineage>
        <taxon>Bacteria</taxon>
        <taxon>Pseudomonadati</taxon>
        <taxon>Pseudomonadota</taxon>
        <taxon>Alphaproteobacteria</taxon>
        <taxon>Rhodobacterales</taxon>
        <taxon>Paracoccaceae</taxon>
        <taxon>Qingshengfaniella</taxon>
    </lineage>
</organism>
<dbReference type="InterPro" id="IPR048677">
    <property type="entry name" value="TssM1_hel"/>
</dbReference>
<feature type="domain" description="IcmF-related" evidence="3">
    <location>
        <begin position="502"/>
        <end position="805"/>
    </location>
</feature>
<feature type="transmembrane region" description="Helical" evidence="1">
    <location>
        <begin position="439"/>
        <end position="459"/>
    </location>
</feature>
<keyword evidence="1" id="KW-1133">Transmembrane helix</keyword>
<dbReference type="InterPro" id="IPR053156">
    <property type="entry name" value="T6SS_TssM-like"/>
</dbReference>
<dbReference type="CDD" id="cd00882">
    <property type="entry name" value="Ras_like_GTPase"/>
    <property type="match status" value="1"/>
</dbReference>
<feature type="transmembrane region" description="Helical" evidence="1">
    <location>
        <begin position="41"/>
        <end position="63"/>
    </location>
</feature>
<dbReference type="PANTHER" id="PTHR36153:SF1">
    <property type="entry name" value="TYPE VI SECRETION SYSTEM COMPONENT TSSM1"/>
    <property type="match status" value="1"/>
</dbReference>
<feature type="domain" description="Type VI secretion system component TssM1 helical" evidence="5">
    <location>
        <begin position="958"/>
        <end position="1057"/>
    </location>
</feature>
<dbReference type="InterPro" id="IPR025743">
    <property type="entry name" value="TssM1_N"/>
</dbReference>
<reference evidence="6 7" key="1">
    <citation type="submission" date="2019-07" db="EMBL/GenBank/DDBJ databases">
        <title>Litoreibacter alkalisoli sp. nov., isolated from saline-alkaline soil.</title>
        <authorList>
            <person name="Wang S."/>
            <person name="Xu L."/>
            <person name="Xing Y.-T."/>
            <person name="Sun J.-Q."/>
        </authorList>
    </citation>
    <scope>NUCLEOTIDE SEQUENCE [LARGE SCALE GENOMIC DNA]</scope>
    <source>
        <strain evidence="6 7">LN3S51</strain>
        <plasmid evidence="6 7">unnamed2</plasmid>
    </source>
</reference>
<feature type="domain" description="Type VI secretion system IcmF C-terminal" evidence="2">
    <location>
        <begin position="1066"/>
        <end position="1172"/>
    </location>
</feature>
<evidence type="ECO:0000259" key="2">
    <source>
        <dbReference type="Pfam" id="PF06744"/>
    </source>
</evidence>
<name>A0A5B8IBS2_9RHOB</name>
<dbReference type="Pfam" id="PF21070">
    <property type="entry name" value="IcmF_helical"/>
    <property type="match status" value="1"/>
</dbReference>
<feature type="transmembrane region" description="Helical" evidence="1">
    <location>
        <begin position="7"/>
        <end position="29"/>
    </location>
</feature>
<feature type="domain" description="Type VI secretion system component TssM1 N-terminal" evidence="4">
    <location>
        <begin position="189"/>
        <end position="447"/>
    </location>
</feature>
<dbReference type="InterPro" id="IPR010623">
    <property type="entry name" value="IcmF_C"/>
</dbReference>
<dbReference type="Proteomes" id="UP000318483">
    <property type="component" value="Plasmid unnamed2"/>
</dbReference>
<dbReference type="Pfam" id="PF06744">
    <property type="entry name" value="IcmF_C"/>
    <property type="match status" value="1"/>
</dbReference>
<dbReference type="OrthoDB" id="9758229at2"/>
<dbReference type="RefSeq" id="WP_146366332.1">
    <property type="nucleotide sequence ID" value="NZ_CP042263.1"/>
</dbReference>
<dbReference type="Pfam" id="PF06761">
    <property type="entry name" value="IcmF-related"/>
    <property type="match status" value="1"/>
</dbReference>
<accession>A0A5B8IBS2</accession>
<dbReference type="Pfam" id="PF14331">
    <property type="entry name" value="IcmF-related_N"/>
    <property type="match status" value="1"/>
</dbReference>
<geneLocation type="plasmid" evidence="6 7">
    <name>unnamed2</name>
</geneLocation>
<protein>
    <submittedName>
        <fullName evidence="6">Type VI secretion system membrane subunit TssM</fullName>
    </submittedName>
</protein>
<dbReference type="EMBL" id="CP042263">
    <property type="protein sequence ID" value="QDY70916.1"/>
    <property type="molecule type" value="Genomic_DNA"/>
</dbReference>
<dbReference type="SUPFAM" id="SSF52540">
    <property type="entry name" value="P-loop containing nucleoside triphosphate hydrolases"/>
    <property type="match status" value="1"/>
</dbReference>
<dbReference type="InterPro" id="IPR009612">
    <property type="entry name" value="IcmF-rel"/>
</dbReference>
<dbReference type="AlphaFoldDB" id="A0A5B8IBS2"/>
<dbReference type="NCBIfam" id="TIGR03348">
    <property type="entry name" value="VI_IcmF"/>
    <property type="match status" value="1"/>
</dbReference>
<evidence type="ECO:0000313" key="7">
    <source>
        <dbReference type="Proteomes" id="UP000318483"/>
    </source>
</evidence>
<keyword evidence="1" id="KW-0812">Transmembrane</keyword>
<keyword evidence="1" id="KW-0472">Membrane</keyword>
<proteinExistence type="predicted"/>
<evidence type="ECO:0000259" key="3">
    <source>
        <dbReference type="Pfam" id="PF06761"/>
    </source>
</evidence>
<dbReference type="InterPro" id="IPR017731">
    <property type="entry name" value="TssM1-like"/>
</dbReference>
<gene>
    <name evidence="6" type="primary">tssM</name>
    <name evidence="6" type="ORF">FPZ52_14545</name>
</gene>
<dbReference type="PANTHER" id="PTHR36153">
    <property type="entry name" value="INNER MEMBRANE PROTEIN-RELATED"/>
    <property type="match status" value="1"/>
</dbReference>
<sequence length="1191" mass="131542">MRALSRIFSSVYTIVILVTLALSICFWMFGPFIGAAFSGMLWRGIGVAILWLVALIVMLVVALTRGRRDKKLTDEIVEAVEVDTADDAVKEELADLKDKLRGAMTKLRKSKLGRRHLYELPWYVIIGPPGAGKTTAIVNSGLQFPLSDDLGRTAIGGVGGTRNCDWWFTNNAVLIDTAGRYTTQESDADADNAAWLGFLGLLKKYRKRQPVNGAVIAISLTDLSLQDEMTRKGHALAVRRRLQELREKLGVRFPVYVLFTKADLIAGFTEFFDTLGKEEREQVWGFTLDLGKSTGKESPVDGFDEKFSGLMERLNTQLLEKMQSETDHQRRSLIVGFPNQVATIRQVARDFLTEVFQENRFENRQMLRGVYFASGVQEGTPIDRLMMGMAQTFGIGRQAIGSGRGSGRSFFLTRLFEGVIFPEAGLVSADDKVERRYRWVRRGAIAATVIAVAALSTIWTRSYLGNKALIAGAESQIASYRAAAANIPGNPIGDTDLPAIVEPLNTLRDMPGNPTVNDPEPPAKLQWGLYQGDVIGTEAAQTYRAALSQHMLPRMLLRLEEQMQANMNNPDLLYEALKIYLMLGLQGPMNADLVKEWMQIDWSLAYPGAGRETLRQDLAVHLDAMLSQPMTKIALNGPLVEQVQALLAEMPLAQRVYNGIINSPQAQSLPQWRVTDIGGPAVSRVMVRSSGKPLNEGIEGIFTYDGFRNVFLAEALGVAERIQNESWVLGERYEAEQSEEALLAMSRDVLDLYYNDFISRYDSLLGDLDIVPMESLSHAVEVTNVLSGPTSPIVNILTGVAKETRLTEDRSVLSSGVAEGASEGVSDVASLELRSNLNIQSQIFLDALSNSAVLSGEGREPPKPPGAYVEERFSWLQKLVERPEGQPSQLDQMMGNLTEVYQELNKLSFNQGSTDIQGQGGAAIQRFQEASARIDGPMQRWATQIASGSSGITADGTRASINALWQSQVLPFCEQAIANRYPFDKRSQADVAMQDFEKLFAPNGLIDSFFRDHLLEYVDTRARPWAWKRVNDTDLGISQQVLEQMQAAAEIRDAFFAGQPTAKVQFQITPEALDPKAQGVALEIDGQSVMFQHRNSQPRPIAVAWPGPVGLARVAFDPPAGNIQNEIRKDGPWALFRLLDGAEVRNTNVSDRKRVIFNVGGRIAIFQMQSGSVHNPFALPALSSFSCPTSF</sequence>
<keyword evidence="6" id="KW-0614">Plasmid</keyword>